<keyword evidence="13" id="KW-1185">Reference proteome</keyword>
<name>A0A437MP70_9PROT</name>
<keyword evidence="5" id="KW-0997">Cell inner membrane</keyword>
<evidence type="ECO:0000313" key="12">
    <source>
        <dbReference type="EMBL" id="RVT99436.1"/>
    </source>
</evidence>
<evidence type="ECO:0000256" key="7">
    <source>
        <dbReference type="ARBA" id="ARBA00022927"/>
    </source>
</evidence>
<keyword evidence="3" id="KW-0813">Transport</keyword>
<dbReference type="SUPFAM" id="SSF74653">
    <property type="entry name" value="TolA/TonB C-terminal domain"/>
    <property type="match status" value="1"/>
</dbReference>
<keyword evidence="8" id="KW-1133">Transmembrane helix</keyword>
<evidence type="ECO:0000256" key="4">
    <source>
        <dbReference type="ARBA" id="ARBA00022475"/>
    </source>
</evidence>
<feature type="domain" description="TonB C-terminal" evidence="11">
    <location>
        <begin position="58"/>
        <end position="148"/>
    </location>
</feature>
<evidence type="ECO:0000256" key="1">
    <source>
        <dbReference type="ARBA" id="ARBA00004383"/>
    </source>
</evidence>
<evidence type="ECO:0000256" key="9">
    <source>
        <dbReference type="ARBA" id="ARBA00023136"/>
    </source>
</evidence>
<dbReference type="Proteomes" id="UP000282957">
    <property type="component" value="Unassembled WGS sequence"/>
</dbReference>
<dbReference type="Pfam" id="PF03544">
    <property type="entry name" value="TonB_C"/>
    <property type="match status" value="1"/>
</dbReference>
<evidence type="ECO:0000256" key="3">
    <source>
        <dbReference type="ARBA" id="ARBA00022448"/>
    </source>
</evidence>
<sequence>MCRRNCIGNSPTRPPWPGNRPRRAAPPSPAEEEGPRGPNTQESPAGPRGGATATGATRGPGLDPEFRNMAPPYPIGSRERGEQGVVSLLLNIGTDGRIITLEVTRGSGYPALDEAARRTVAQWRFRPAMDRGMPVPSQVNTNVRFSLN</sequence>
<dbReference type="GO" id="GO:0005886">
    <property type="term" value="C:plasma membrane"/>
    <property type="evidence" value="ECO:0007669"/>
    <property type="project" value="UniProtKB-SubCell"/>
</dbReference>
<keyword evidence="4" id="KW-1003">Cell membrane</keyword>
<dbReference type="Gene3D" id="3.30.1150.10">
    <property type="match status" value="1"/>
</dbReference>
<reference evidence="12 13" key="1">
    <citation type="submission" date="2019-01" db="EMBL/GenBank/DDBJ databases">
        <authorList>
            <person name="Chen W.-M."/>
        </authorList>
    </citation>
    <scope>NUCLEOTIDE SEQUENCE [LARGE SCALE GENOMIC DNA]</scope>
    <source>
        <strain evidence="12 13">CCP-6</strain>
    </source>
</reference>
<feature type="compositionally biased region" description="Low complexity" evidence="10">
    <location>
        <begin position="44"/>
        <end position="61"/>
    </location>
</feature>
<evidence type="ECO:0000256" key="5">
    <source>
        <dbReference type="ARBA" id="ARBA00022519"/>
    </source>
</evidence>
<gene>
    <name evidence="12" type="ORF">EOD42_04930</name>
</gene>
<keyword evidence="7" id="KW-0653">Protein transport</keyword>
<evidence type="ECO:0000259" key="11">
    <source>
        <dbReference type="PROSITE" id="PS52015"/>
    </source>
</evidence>
<dbReference type="InterPro" id="IPR051045">
    <property type="entry name" value="TonB-dependent_transducer"/>
</dbReference>
<dbReference type="GO" id="GO:0055085">
    <property type="term" value="P:transmembrane transport"/>
    <property type="evidence" value="ECO:0007669"/>
    <property type="project" value="InterPro"/>
</dbReference>
<dbReference type="AlphaFoldDB" id="A0A437MP70"/>
<comment type="similarity">
    <text evidence="2">Belongs to the TonB family.</text>
</comment>
<organism evidence="12 13">
    <name type="scientific">Rhodovarius crocodyli</name>
    <dbReference type="NCBI Taxonomy" id="1979269"/>
    <lineage>
        <taxon>Bacteria</taxon>
        <taxon>Pseudomonadati</taxon>
        <taxon>Pseudomonadota</taxon>
        <taxon>Alphaproteobacteria</taxon>
        <taxon>Acetobacterales</taxon>
        <taxon>Roseomonadaceae</taxon>
        <taxon>Rhodovarius</taxon>
    </lineage>
</organism>
<proteinExistence type="inferred from homology"/>
<comment type="subcellular location">
    <subcellularLocation>
        <location evidence="1">Cell inner membrane</location>
        <topology evidence="1">Single-pass membrane protein</topology>
        <orientation evidence="1">Periplasmic side</orientation>
    </subcellularLocation>
</comment>
<dbReference type="InterPro" id="IPR037682">
    <property type="entry name" value="TonB_C"/>
</dbReference>
<dbReference type="NCBIfam" id="TIGR01352">
    <property type="entry name" value="tonB_Cterm"/>
    <property type="match status" value="1"/>
</dbReference>
<dbReference type="EMBL" id="SACL01000001">
    <property type="protein sequence ID" value="RVT99436.1"/>
    <property type="molecule type" value="Genomic_DNA"/>
</dbReference>
<evidence type="ECO:0000313" key="13">
    <source>
        <dbReference type="Proteomes" id="UP000282957"/>
    </source>
</evidence>
<accession>A0A437MP70</accession>
<evidence type="ECO:0000256" key="10">
    <source>
        <dbReference type="SAM" id="MobiDB-lite"/>
    </source>
</evidence>
<dbReference type="OrthoDB" id="1685233at2"/>
<dbReference type="PROSITE" id="PS52015">
    <property type="entry name" value="TONB_CTD"/>
    <property type="match status" value="1"/>
</dbReference>
<comment type="caution">
    <text evidence="12">The sequence shown here is derived from an EMBL/GenBank/DDBJ whole genome shotgun (WGS) entry which is preliminary data.</text>
</comment>
<evidence type="ECO:0000256" key="8">
    <source>
        <dbReference type="ARBA" id="ARBA00022989"/>
    </source>
</evidence>
<dbReference type="InterPro" id="IPR006260">
    <property type="entry name" value="TonB/TolA_C"/>
</dbReference>
<evidence type="ECO:0000256" key="6">
    <source>
        <dbReference type="ARBA" id="ARBA00022692"/>
    </source>
</evidence>
<dbReference type="GO" id="GO:0015031">
    <property type="term" value="P:protein transport"/>
    <property type="evidence" value="ECO:0007669"/>
    <property type="project" value="UniProtKB-KW"/>
</dbReference>
<feature type="region of interest" description="Disordered" evidence="10">
    <location>
        <begin position="1"/>
        <end position="80"/>
    </location>
</feature>
<evidence type="ECO:0000256" key="2">
    <source>
        <dbReference type="ARBA" id="ARBA00006555"/>
    </source>
</evidence>
<feature type="compositionally biased region" description="Pro residues" evidence="10">
    <location>
        <begin position="12"/>
        <end position="29"/>
    </location>
</feature>
<keyword evidence="6" id="KW-0812">Transmembrane</keyword>
<protein>
    <submittedName>
        <fullName evidence="12">TonB family protein</fullName>
    </submittedName>
</protein>
<keyword evidence="9" id="KW-0472">Membrane</keyword>
<dbReference type="PANTHER" id="PTHR33446">
    <property type="entry name" value="PROTEIN TONB-RELATED"/>
    <property type="match status" value="1"/>
</dbReference>